<proteinExistence type="predicted"/>
<organism evidence="1 2">
    <name type="scientific">Lysinibacillus odysseyi 34hs-1 = NBRC 100172</name>
    <dbReference type="NCBI Taxonomy" id="1220589"/>
    <lineage>
        <taxon>Bacteria</taxon>
        <taxon>Bacillati</taxon>
        <taxon>Bacillota</taxon>
        <taxon>Bacilli</taxon>
        <taxon>Bacillales</taxon>
        <taxon>Bacillaceae</taxon>
        <taxon>Lysinibacillus</taxon>
    </lineage>
</organism>
<evidence type="ECO:0000313" key="1">
    <source>
        <dbReference type="EMBL" id="KGR82739.1"/>
    </source>
</evidence>
<keyword evidence="2" id="KW-1185">Reference proteome</keyword>
<name>A0A0A3IDC8_9BACI</name>
<evidence type="ECO:0000313" key="2">
    <source>
        <dbReference type="Proteomes" id="UP000030437"/>
    </source>
</evidence>
<dbReference type="Proteomes" id="UP000030437">
    <property type="component" value="Unassembled WGS sequence"/>
</dbReference>
<comment type="caution">
    <text evidence="1">The sequence shown here is derived from an EMBL/GenBank/DDBJ whole genome shotgun (WGS) entry which is preliminary data.</text>
</comment>
<sequence length="152" mass="17409">MLPINISPNEIFLCFYSLFVHSCKHLLKLFSYIKQWSVSNHSKLITFIDEEFFLFTICNATADVLPAHSRHLSCQHLEYFPALKIIGCKANKRAAKHALISISTSSLAQPQQDNNNLLVIAHIALFKVVSSHLAENYNFTLNFNYCIFVFNK</sequence>
<dbReference type="EMBL" id="JPVP01000059">
    <property type="protein sequence ID" value="KGR82739.1"/>
    <property type="molecule type" value="Genomic_DNA"/>
</dbReference>
<gene>
    <name evidence="1" type="ORF">CD32_17965</name>
</gene>
<dbReference type="AlphaFoldDB" id="A0A0A3IDC8"/>
<reference evidence="1 2" key="1">
    <citation type="submission" date="2014-02" db="EMBL/GenBank/DDBJ databases">
        <title>Draft genome sequence of Lysinibacillus odysseyi NBRC 100172.</title>
        <authorList>
            <person name="Zhang F."/>
            <person name="Wang G."/>
            <person name="Zhang L."/>
        </authorList>
    </citation>
    <scope>NUCLEOTIDE SEQUENCE [LARGE SCALE GENOMIC DNA]</scope>
    <source>
        <strain evidence="1 2">NBRC 100172</strain>
    </source>
</reference>
<accession>A0A0A3IDC8</accession>
<protein>
    <submittedName>
        <fullName evidence="1">Uncharacterized protein</fullName>
    </submittedName>
</protein>